<gene>
    <name evidence="2" type="ORF">LVJ94_14355</name>
</gene>
<dbReference type="Proteomes" id="UP001374803">
    <property type="component" value="Chromosome"/>
</dbReference>
<name>A0ABZ2LFS6_9BACT</name>
<feature type="region of interest" description="Disordered" evidence="1">
    <location>
        <begin position="1"/>
        <end position="207"/>
    </location>
</feature>
<accession>A0ABZ2LFS6</accession>
<organism evidence="2 3">
    <name type="scientific">Pendulispora rubella</name>
    <dbReference type="NCBI Taxonomy" id="2741070"/>
    <lineage>
        <taxon>Bacteria</taxon>
        <taxon>Pseudomonadati</taxon>
        <taxon>Myxococcota</taxon>
        <taxon>Myxococcia</taxon>
        <taxon>Myxococcales</taxon>
        <taxon>Sorangiineae</taxon>
        <taxon>Pendulisporaceae</taxon>
        <taxon>Pendulispora</taxon>
    </lineage>
</organism>
<feature type="compositionally biased region" description="Low complexity" evidence="1">
    <location>
        <begin position="125"/>
        <end position="136"/>
    </location>
</feature>
<feature type="compositionally biased region" description="Basic and acidic residues" evidence="1">
    <location>
        <begin position="139"/>
        <end position="160"/>
    </location>
</feature>
<sequence>MKHDEDGWQLESVPFEDETDPSFPSRLGERGAAQGSLNVSGSPRIDRTNPHFLWPASKPSQEPESKIVTKPVSKEPTQVGLGEKSPKEAVTQDAPVSRESAVSGGQPSGDAPPVSSAQRELDKNLLLAGIAPALAPDESGLRERVKEDDDERARRERNESIDELIDGLPFEAALPRKKSARRIREEEESRPRRPPLPSLTAQGPLHTGTGDIAAALRERAERAKVSRSGSLVPAGLSQGRTPIIGGMALLAGLIVAAFFVARSTNPTPAAPSAASAPAAVTAATAPIENIPPPAATAATPTEAESAAVPVVVTAPSASDSARASASAARARNANGAPHAKRASQGGEGTGLDTSSLDSPSSGAGKRPRAAATEEPAAPPASPVPSSDDKLLTGH</sequence>
<dbReference type="RefSeq" id="WP_394838089.1">
    <property type="nucleotide sequence ID" value="NZ_CP089929.1"/>
</dbReference>
<feature type="compositionally biased region" description="Polar residues" evidence="1">
    <location>
        <begin position="351"/>
        <end position="361"/>
    </location>
</feature>
<protein>
    <submittedName>
        <fullName evidence="2">Uncharacterized protein</fullName>
    </submittedName>
</protein>
<evidence type="ECO:0000313" key="2">
    <source>
        <dbReference type="EMBL" id="WXB08414.1"/>
    </source>
</evidence>
<keyword evidence="3" id="KW-1185">Reference proteome</keyword>
<proteinExistence type="predicted"/>
<evidence type="ECO:0000256" key="1">
    <source>
        <dbReference type="SAM" id="MobiDB-lite"/>
    </source>
</evidence>
<dbReference type="EMBL" id="CP089983">
    <property type="protein sequence ID" value="WXB08414.1"/>
    <property type="molecule type" value="Genomic_DNA"/>
</dbReference>
<feature type="region of interest" description="Disordered" evidence="1">
    <location>
        <begin position="322"/>
        <end position="394"/>
    </location>
</feature>
<reference evidence="2" key="1">
    <citation type="submission" date="2021-12" db="EMBL/GenBank/DDBJ databases">
        <title>Discovery of the Pendulisporaceae a myxobacterial family with distinct sporulation behavior and unique specialized metabolism.</title>
        <authorList>
            <person name="Garcia R."/>
            <person name="Popoff A."/>
            <person name="Bader C.D."/>
            <person name="Loehr J."/>
            <person name="Walesch S."/>
            <person name="Walt C."/>
            <person name="Boldt J."/>
            <person name="Bunk B."/>
            <person name="Haeckl F.J.F.P.J."/>
            <person name="Gunesch A.P."/>
            <person name="Birkelbach J."/>
            <person name="Nuebel U."/>
            <person name="Pietschmann T."/>
            <person name="Bach T."/>
            <person name="Mueller R."/>
        </authorList>
    </citation>
    <scope>NUCLEOTIDE SEQUENCE</scope>
    <source>
        <strain evidence="2">MSr11367</strain>
    </source>
</reference>
<evidence type="ECO:0000313" key="3">
    <source>
        <dbReference type="Proteomes" id="UP001374803"/>
    </source>
</evidence>
<feature type="compositionally biased region" description="Basic and acidic residues" evidence="1">
    <location>
        <begin position="182"/>
        <end position="191"/>
    </location>
</feature>
<feature type="compositionally biased region" description="Low complexity" evidence="1">
    <location>
        <begin position="322"/>
        <end position="337"/>
    </location>
</feature>